<protein>
    <submittedName>
        <fullName evidence="3">Uncharacterized protein</fullName>
    </submittedName>
</protein>
<sequence>MAVTICVLFLTVLMATVSNADVSLFGSAGSFGLNPVQGLSSDGPFRMQVPSFPPLPWPNNIQFPKFPKFPTFPPINTIKPLTFESIAAQGGQPGNNFNGIAVLSHAETKKSKDGEVGKTGGATVVFNDNGKITVHQTGDAPPPISIIKDAPVSSL</sequence>
<reference evidence="3 4" key="1">
    <citation type="submission" date="2020-04" db="EMBL/GenBank/DDBJ databases">
        <authorList>
            <person name="Wallbank WR R."/>
            <person name="Pardo Diaz C."/>
            <person name="Kozak K."/>
            <person name="Martin S."/>
            <person name="Jiggins C."/>
            <person name="Moest M."/>
            <person name="Warren A I."/>
            <person name="Byers J.R.P. K."/>
            <person name="Montejo-Kovacevich G."/>
            <person name="Yen C E."/>
        </authorList>
    </citation>
    <scope>NUCLEOTIDE SEQUENCE [LARGE SCALE GENOMIC DNA]</scope>
</reference>
<organism evidence="3 4">
    <name type="scientific">Arctia plantaginis</name>
    <name type="common">Wood tiger moth</name>
    <name type="synonym">Phalaena plantaginis</name>
    <dbReference type="NCBI Taxonomy" id="874455"/>
    <lineage>
        <taxon>Eukaryota</taxon>
        <taxon>Metazoa</taxon>
        <taxon>Ecdysozoa</taxon>
        <taxon>Arthropoda</taxon>
        <taxon>Hexapoda</taxon>
        <taxon>Insecta</taxon>
        <taxon>Pterygota</taxon>
        <taxon>Neoptera</taxon>
        <taxon>Endopterygota</taxon>
        <taxon>Lepidoptera</taxon>
        <taxon>Glossata</taxon>
        <taxon>Ditrysia</taxon>
        <taxon>Noctuoidea</taxon>
        <taxon>Erebidae</taxon>
        <taxon>Arctiinae</taxon>
        <taxon>Arctia</taxon>
    </lineage>
</organism>
<evidence type="ECO:0000313" key="4">
    <source>
        <dbReference type="Proteomes" id="UP000494256"/>
    </source>
</evidence>
<evidence type="ECO:0000256" key="2">
    <source>
        <dbReference type="SAM" id="SignalP"/>
    </source>
</evidence>
<evidence type="ECO:0000256" key="1">
    <source>
        <dbReference type="SAM" id="MobiDB-lite"/>
    </source>
</evidence>
<keyword evidence="2" id="KW-0732">Signal</keyword>
<dbReference type="EMBL" id="CADEBD010000309">
    <property type="protein sequence ID" value="CAB3240289.1"/>
    <property type="molecule type" value="Genomic_DNA"/>
</dbReference>
<dbReference type="OrthoDB" id="5541786at2759"/>
<name>A0A8S1A3B8_ARCPL</name>
<comment type="caution">
    <text evidence="3">The sequence shown here is derived from an EMBL/GenBank/DDBJ whole genome shotgun (WGS) entry which is preliminary data.</text>
</comment>
<feature type="chain" id="PRO_5035790449" evidence="2">
    <location>
        <begin position="21"/>
        <end position="155"/>
    </location>
</feature>
<dbReference type="AlphaFoldDB" id="A0A8S1A3B8"/>
<gene>
    <name evidence="3" type="ORF">APLA_LOCUS8975</name>
</gene>
<feature type="region of interest" description="Disordered" evidence="1">
    <location>
        <begin position="134"/>
        <end position="155"/>
    </location>
</feature>
<proteinExistence type="predicted"/>
<accession>A0A8S1A3B8</accession>
<dbReference type="Proteomes" id="UP000494256">
    <property type="component" value="Unassembled WGS sequence"/>
</dbReference>
<feature type="signal peptide" evidence="2">
    <location>
        <begin position="1"/>
        <end position="20"/>
    </location>
</feature>
<evidence type="ECO:0000313" key="3">
    <source>
        <dbReference type="EMBL" id="CAB3240289.1"/>
    </source>
</evidence>